<dbReference type="RefSeq" id="WP_354662318.1">
    <property type="nucleotide sequence ID" value="NZ_JBEXAC010000002.1"/>
</dbReference>
<accession>A0ABV2T9S6</accession>
<organism evidence="1 2">
    <name type="scientific">Chitinophaga defluvii</name>
    <dbReference type="NCBI Taxonomy" id="3163343"/>
    <lineage>
        <taxon>Bacteria</taxon>
        <taxon>Pseudomonadati</taxon>
        <taxon>Bacteroidota</taxon>
        <taxon>Chitinophagia</taxon>
        <taxon>Chitinophagales</taxon>
        <taxon>Chitinophagaceae</taxon>
        <taxon>Chitinophaga</taxon>
    </lineage>
</organism>
<evidence type="ECO:0008006" key="3">
    <source>
        <dbReference type="Google" id="ProtNLM"/>
    </source>
</evidence>
<proteinExistence type="predicted"/>
<evidence type="ECO:0000313" key="2">
    <source>
        <dbReference type="Proteomes" id="UP001549749"/>
    </source>
</evidence>
<protein>
    <recommendedName>
        <fullName evidence="3">Lipoprotein</fullName>
    </recommendedName>
</protein>
<comment type="caution">
    <text evidence="1">The sequence shown here is derived from an EMBL/GenBank/DDBJ whole genome shotgun (WGS) entry which is preliminary data.</text>
</comment>
<dbReference type="EMBL" id="JBEXAC010000002">
    <property type="protein sequence ID" value="MET6999756.1"/>
    <property type="molecule type" value="Genomic_DNA"/>
</dbReference>
<name>A0ABV2T9S6_9BACT</name>
<dbReference type="Proteomes" id="UP001549749">
    <property type="component" value="Unassembled WGS sequence"/>
</dbReference>
<gene>
    <name evidence="1" type="ORF">ABR189_20370</name>
</gene>
<sequence>MRSYFSTNRVLAAAILGIAVITLFFACKKDNNGDDAPVIDEQDNITIAAAAHEGASDALYNDLFETAAGVIATEGLEARTSETGICVPSIMIDNVAPNVWPKTIKIDFGTACADNHGRVRSGILWVKLSSPLTQQNAKVVIRLDNYKVNDIKIEGIDSITNLSGTAGKFKYSTVITGGKVTRDTISWNYSCDKTITREEAGVYSVEGTATLSYPNGNVAKVTTIAPLIKSLSCAWIEKGQAKIELNNRTGIIDYGNGVCDSLASITVGDKHKEIKLPR</sequence>
<reference evidence="1 2" key="1">
    <citation type="submission" date="2024-06" db="EMBL/GenBank/DDBJ databases">
        <title>Chitinophaga defluvii sp. nov., isolated from municipal sewage.</title>
        <authorList>
            <person name="Zhang L."/>
        </authorList>
    </citation>
    <scope>NUCLEOTIDE SEQUENCE [LARGE SCALE GENOMIC DNA]</scope>
    <source>
        <strain evidence="1 2">H8</strain>
    </source>
</reference>
<evidence type="ECO:0000313" key="1">
    <source>
        <dbReference type="EMBL" id="MET6999756.1"/>
    </source>
</evidence>
<keyword evidence="2" id="KW-1185">Reference proteome</keyword>
<dbReference type="PROSITE" id="PS51257">
    <property type="entry name" value="PROKAR_LIPOPROTEIN"/>
    <property type="match status" value="1"/>
</dbReference>